<dbReference type="InterPro" id="IPR046528">
    <property type="entry name" value="DUF6593"/>
</dbReference>
<dbReference type="InParanoid" id="A0A409Y883"/>
<dbReference type="Pfam" id="PF20236">
    <property type="entry name" value="DUF6593"/>
    <property type="match status" value="1"/>
</dbReference>
<evidence type="ECO:0000313" key="3">
    <source>
        <dbReference type="Proteomes" id="UP000284842"/>
    </source>
</evidence>
<comment type="caution">
    <text evidence="2">The sequence shown here is derived from an EMBL/GenBank/DDBJ whole genome shotgun (WGS) entry which is preliminary data.</text>
</comment>
<evidence type="ECO:0000259" key="1">
    <source>
        <dbReference type="Pfam" id="PF20236"/>
    </source>
</evidence>
<organism evidence="2 3">
    <name type="scientific">Panaeolus cyanescens</name>
    <dbReference type="NCBI Taxonomy" id="181874"/>
    <lineage>
        <taxon>Eukaryota</taxon>
        <taxon>Fungi</taxon>
        <taxon>Dikarya</taxon>
        <taxon>Basidiomycota</taxon>
        <taxon>Agaricomycotina</taxon>
        <taxon>Agaricomycetes</taxon>
        <taxon>Agaricomycetidae</taxon>
        <taxon>Agaricales</taxon>
        <taxon>Agaricineae</taxon>
        <taxon>Galeropsidaceae</taxon>
        <taxon>Panaeolus</taxon>
    </lineage>
</organism>
<dbReference type="OrthoDB" id="3360976at2759"/>
<evidence type="ECO:0000313" key="2">
    <source>
        <dbReference type="EMBL" id="PPQ99178.1"/>
    </source>
</evidence>
<name>A0A409Y883_9AGAR</name>
<accession>A0A409Y883</accession>
<dbReference type="Proteomes" id="UP000284842">
    <property type="component" value="Unassembled WGS sequence"/>
</dbReference>
<gene>
    <name evidence="2" type="ORF">CVT24_009269</name>
</gene>
<proteinExistence type="predicted"/>
<keyword evidence="3" id="KW-1185">Reference proteome</keyword>
<sequence length="202" mass="23244">MNLYLTSKWESPYDGVYFTEERLPVYRVVFTAGSGKRSSSLKIDRATSDPHQNLPKYDTVAEFEFHRWDKDLLNINGTTYQAHEFFSKQTPQPAGTTNSDTAIKLGSDRIFRGTDGQEYKWTLGKKCSQLYLNSGGKQLIAAFHPRKHGLLGIRARTPPYLEITPLGMEMMDLVFCTFIYVEKIRSEREQDDSMDWDRPGII</sequence>
<reference evidence="2 3" key="1">
    <citation type="journal article" date="2018" name="Evol. Lett.">
        <title>Horizontal gene cluster transfer increased hallucinogenic mushroom diversity.</title>
        <authorList>
            <person name="Reynolds H.T."/>
            <person name="Vijayakumar V."/>
            <person name="Gluck-Thaler E."/>
            <person name="Korotkin H.B."/>
            <person name="Matheny P.B."/>
            <person name="Slot J.C."/>
        </authorList>
    </citation>
    <scope>NUCLEOTIDE SEQUENCE [LARGE SCALE GENOMIC DNA]</scope>
    <source>
        <strain evidence="2 3">2629</strain>
    </source>
</reference>
<feature type="domain" description="DUF6593" evidence="1">
    <location>
        <begin position="11"/>
        <end position="186"/>
    </location>
</feature>
<protein>
    <recommendedName>
        <fullName evidence="1">DUF6593 domain-containing protein</fullName>
    </recommendedName>
</protein>
<dbReference type="AlphaFoldDB" id="A0A409Y883"/>
<dbReference type="EMBL" id="NHTK01001367">
    <property type="protein sequence ID" value="PPQ99178.1"/>
    <property type="molecule type" value="Genomic_DNA"/>
</dbReference>